<dbReference type="GO" id="GO:0004784">
    <property type="term" value="F:superoxide dismutase activity"/>
    <property type="evidence" value="ECO:0007669"/>
    <property type="project" value="UniProtKB-EC"/>
</dbReference>
<evidence type="ECO:0000256" key="6">
    <source>
        <dbReference type="RuleBase" id="RU000414"/>
    </source>
</evidence>
<sequence length="203" mass="23049">MFELPILVYTYDSLEPYIDAQTMEIHHSKHHQGYVNKLNAAIEGIDELADMTVVELIKNLDKVPEGKKDAVRNNGGGHANHSLFWDILSPDAKQVPDGELLKEIESVFGSLDACKEEVSDAAATQFGSGWGWLVINDEGKLEAVSTQNQNSPYLYGYTPLLGIDVWEHAYYLKYQNKRPEYIEAIWNVIDWTVVEKNYEQART</sequence>
<dbReference type="InterPro" id="IPR001189">
    <property type="entry name" value="Mn/Fe_SOD"/>
</dbReference>
<comment type="function">
    <text evidence="6">Destroys radicals which are normally produced within the cells and which are toxic to biological systems.</text>
</comment>
<evidence type="ECO:0000256" key="4">
    <source>
        <dbReference type="ARBA" id="ARBA00023002"/>
    </source>
</evidence>
<feature type="binding site" evidence="5">
    <location>
        <position position="26"/>
    </location>
    <ligand>
        <name>Mn(2+)</name>
        <dbReference type="ChEBI" id="CHEBI:29035"/>
    </ligand>
</feature>
<reference evidence="9" key="2">
    <citation type="journal article" date="2021" name="Microbiome">
        <title>Successional dynamics and alternative stable states in a saline activated sludge microbial community over 9 years.</title>
        <authorList>
            <person name="Wang Y."/>
            <person name="Ye J."/>
            <person name="Ju F."/>
            <person name="Liu L."/>
            <person name="Boyd J.A."/>
            <person name="Deng Y."/>
            <person name="Parks D.H."/>
            <person name="Jiang X."/>
            <person name="Yin X."/>
            <person name="Woodcroft B.J."/>
            <person name="Tyson G.W."/>
            <person name="Hugenholtz P."/>
            <person name="Polz M.F."/>
            <person name="Zhang T."/>
        </authorList>
    </citation>
    <scope>NUCLEOTIDE SEQUENCE</scope>
    <source>
        <strain evidence="9">HKST-UBA02</strain>
    </source>
</reference>
<reference evidence="9" key="1">
    <citation type="submission" date="2020-04" db="EMBL/GenBank/DDBJ databases">
        <authorList>
            <person name="Zhang T."/>
        </authorList>
    </citation>
    <scope>NUCLEOTIDE SEQUENCE</scope>
    <source>
        <strain evidence="9">HKST-UBA02</strain>
    </source>
</reference>
<evidence type="ECO:0000256" key="3">
    <source>
        <dbReference type="ARBA" id="ARBA00022723"/>
    </source>
</evidence>
<keyword evidence="3 5" id="KW-0479">Metal-binding</keyword>
<gene>
    <name evidence="9" type="ORF">KC573_01300</name>
</gene>
<keyword evidence="4 6" id="KW-0560">Oxidoreductase</keyword>
<evidence type="ECO:0000256" key="2">
    <source>
        <dbReference type="ARBA" id="ARBA00012682"/>
    </source>
</evidence>
<dbReference type="InterPro" id="IPR036324">
    <property type="entry name" value="Mn/Fe_SOD_N_sf"/>
</dbReference>
<dbReference type="InterPro" id="IPR019831">
    <property type="entry name" value="Mn/Fe_SOD_N"/>
</dbReference>
<evidence type="ECO:0000256" key="1">
    <source>
        <dbReference type="ARBA" id="ARBA00008714"/>
    </source>
</evidence>
<dbReference type="PANTHER" id="PTHR43595:SF2">
    <property type="entry name" value="SMALL RIBOSOMAL SUBUNIT PROTEIN MS42"/>
    <property type="match status" value="1"/>
</dbReference>
<accession>A0A955RWV1</accession>
<dbReference type="Gene3D" id="1.10.287.990">
    <property type="entry name" value="Fe,Mn superoxide dismutase (SOD) domain"/>
    <property type="match status" value="1"/>
</dbReference>
<dbReference type="SUPFAM" id="SSF46609">
    <property type="entry name" value="Fe,Mn superoxide dismutase (SOD), N-terminal domain"/>
    <property type="match status" value="1"/>
</dbReference>
<dbReference type="InterPro" id="IPR019832">
    <property type="entry name" value="Mn/Fe_SOD_C"/>
</dbReference>
<feature type="binding site" evidence="5">
    <location>
        <position position="81"/>
    </location>
    <ligand>
        <name>Mn(2+)</name>
        <dbReference type="ChEBI" id="CHEBI:29035"/>
    </ligand>
</feature>
<feature type="binding site" evidence="5">
    <location>
        <position position="164"/>
    </location>
    <ligand>
        <name>Mn(2+)</name>
        <dbReference type="ChEBI" id="CHEBI:29035"/>
    </ligand>
</feature>
<feature type="domain" description="Manganese/iron superoxide dismutase N-terminal" evidence="7">
    <location>
        <begin position="2"/>
        <end position="89"/>
    </location>
</feature>
<comment type="similarity">
    <text evidence="1 6">Belongs to the iron/manganese superoxide dismutase family.</text>
</comment>
<name>A0A955RWV1_UNCKA</name>
<evidence type="ECO:0000259" key="7">
    <source>
        <dbReference type="Pfam" id="PF00081"/>
    </source>
</evidence>
<evidence type="ECO:0000313" key="9">
    <source>
        <dbReference type="EMBL" id="MCA9397438.1"/>
    </source>
</evidence>
<organism evidence="9 10">
    <name type="scientific">candidate division WWE3 bacterium</name>
    <dbReference type="NCBI Taxonomy" id="2053526"/>
    <lineage>
        <taxon>Bacteria</taxon>
        <taxon>Katanobacteria</taxon>
    </lineage>
</organism>
<evidence type="ECO:0000313" key="10">
    <source>
        <dbReference type="Proteomes" id="UP000699691"/>
    </source>
</evidence>
<dbReference type="SUPFAM" id="SSF54719">
    <property type="entry name" value="Fe,Mn superoxide dismutase (SOD), C-terminal domain"/>
    <property type="match status" value="1"/>
</dbReference>
<dbReference type="Pfam" id="PF00081">
    <property type="entry name" value="Sod_Fe_N"/>
    <property type="match status" value="1"/>
</dbReference>
<evidence type="ECO:0000259" key="8">
    <source>
        <dbReference type="Pfam" id="PF02777"/>
    </source>
</evidence>
<dbReference type="InterPro" id="IPR036314">
    <property type="entry name" value="SOD_C_sf"/>
</dbReference>
<dbReference type="Pfam" id="PF02777">
    <property type="entry name" value="Sod_Fe_C"/>
    <property type="match status" value="1"/>
</dbReference>
<dbReference type="EMBL" id="JAGQKY010000038">
    <property type="protein sequence ID" value="MCA9397438.1"/>
    <property type="molecule type" value="Genomic_DNA"/>
</dbReference>
<dbReference type="FunFam" id="1.10.287.990:FF:000001">
    <property type="entry name" value="Superoxide dismutase"/>
    <property type="match status" value="1"/>
</dbReference>
<dbReference type="PANTHER" id="PTHR43595">
    <property type="entry name" value="37S RIBOSOMAL PROTEIN S26, MITOCHONDRIAL"/>
    <property type="match status" value="1"/>
</dbReference>
<evidence type="ECO:0000256" key="5">
    <source>
        <dbReference type="PIRSR" id="PIRSR000349-1"/>
    </source>
</evidence>
<dbReference type="Gene3D" id="3.55.40.20">
    <property type="entry name" value="Iron/manganese superoxide dismutase, C-terminal domain"/>
    <property type="match status" value="1"/>
</dbReference>
<dbReference type="FunFam" id="3.55.40.20:FF:000001">
    <property type="entry name" value="Superoxide dismutase"/>
    <property type="match status" value="1"/>
</dbReference>
<dbReference type="GO" id="GO:0046872">
    <property type="term" value="F:metal ion binding"/>
    <property type="evidence" value="ECO:0007669"/>
    <property type="project" value="UniProtKB-KW"/>
</dbReference>
<dbReference type="EC" id="1.15.1.1" evidence="2 6"/>
<comment type="caution">
    <text evidence="9">The sequence shown here is derived from an EMBL/GenBank/DDBJ whole genome shotgun (WGS) entry which is preliminary data.</text>
</comment>
<dbReference type="PIRSF" id="PIRSF000349">
    <property type="entry name" value="SODismutase"/>
    <property type="match status" value="1"/>
</dbReference>
<proteinExistence type="inferred from homology"/>
<dbReference type="Proteomes" id="UP000699691">
    <property type="component" value="Unassembled WGS sequence"/>
</dbReference>
<dbReference type="PRINTS" id="PR01703">
    <property type="entry name" value="MNSODISMTASE"/>
</dbReference>
<feature type="domain" description="Manganese/iron superoxide dismutase C-terminal" evidence="8">
    <location>
        <begin position="96"/>
        <end position="197"/>
    </location>
</feature>
<feature type="binding site" evidence="5">
    <location>
        <position position="168"/>
    </location>
    <ligand>
        <name>Mn(2+)</name>
        <dbReference type="ChEBI" id="CHEBI:29035"/>
    </ligand>
</feature>
<dbReference type="AlphaFoldDB" id="A0A955RWV1"/>
<comment type="catalytic activity">
    <reaction evidence="6">
        <text>2 superoxide + 2 H(+) = H2O2 + O2</text>
        <dbReference type="Rhea" id="RHEA:20696"/>
        <dbReference type="ChEBI" id="CHEBI:15378"/>
        <dbReference type="ChEBI" id="CHEBI:15379"/>
        <dbReference type="ChEBI" id="CHEBI:16240"/>
        <dbReference type="ChEBI" id="CHEBI:18421"/>
        <dbReference type="EC" id="1.15.1.1"/>
    </reaction>
</comment>
<dbReference type="InterPro" id="IPR019833">
    <property type="entry name" value="Mn/Fe_SOD_BS"/>
</dbReference>
<protein>
    <recommendedName>
        <fullName evidence="2 6">Superoxide dismutase</fullName>
        <ecNumber evidence="2 6">1.15.1.1</ecNumber>
    </recommendedName>
</protein>
<dbReference type="GO" id="GO:0005737">
    <property type="term" value="C:cytoplasm"/>
    <property type="evidence" value="ECO:0007669"/>
    <property type="project" value="TreeGrafter"/>
</dbReference>
<dbReference type="PROSITE" id="PS00088">
    <property type="entry name" value="SOD_MN"/>
    <property type="match status" value="1"/>
</dbReference>